<keyword evidence="1" id="KW-0805">Transcription regulation</keyword>
<protein>
    <submittedName>
        <fullName evidence="4">DNA-binding response regulator</fullName>
    </submittedName>
</protein>
<comment type="caution">
    <text evidence="4">The sequence shown here is derived from an EMBL/GenBank/DDBJ whole genome shotgun (WGS) entry which is preliminary data.</text>
</comment>
<evidence type="ECO:0000256" key="1">
    <source>
        <dbReference type="ARBA" id="ARBA00023015"/>
    </source>
</evidence>
<dbReference type="InterPro" id="IPR018656">
    <property type="entry name" value="DUF2087"/>
</dbReference>
<evidence type="ECO:0000259" key="3">
    <source>
        <dbReference type="Pfam" id="PF09860"/>
    </source>
</evidence>
<dbReference type="EMBL" id="AODF01000006">
    <property type="protein sequence ID" value="EUJ33285.1"/>
    <property type="molecule type" value="Genomic_DNA"/>
</dbReference>
<dbReference type="SUPFAM" id="SSF46894">
    <property type="entry name" value="C-terminal effector domain of the bipartite response regulators"/>
    <property type="match status" value="1"/>
</dbReference>
<name>A0ABN0RHA2_9LIST</name>
<dbReference type="Pfam" id="PF09860">
    <property type="entry name" value="DUF2087"/>
    <property type="match status" value="1"/>
</dbReference>
<keyword evidence="4" id="KW-0238">DNA-binding</keyword>
<keyword evidence="2" id="KW-0804">Transcription</keyword>
<accession>A0ABN0RHA2</accession>
<dbReference type="GO" id="GO:0003677">
    <property type="term" value="F:DNA binding"/>
    <property type="evidence" value="ECO:0007669"/>
    <property type="project" value="UniProtKB-KW"/>
</dbReference>
<dbReference type="RefSeq" id="WP_036096443.1">
    <property type="nucleotide sequence ID" value="NZ_AODF01000006.1"/>
</dbReference>
<keyword evidence="5" id="KW-1185">Reference proteome</keyword>
<dbReference type="Proteomes" id="UP000019249">
    <property type="component" value="Unassembled WGS sequence"/>
</dbReference>
<dbReference type="InterPro" id="IPR016032">
    <property type="entry name" value="Sig_transdc_resp-reg_C-effctor"/>
</dbReference>
<evidence type="ECO:0000256" key="2">
    <source>
        <dbReference type="ARBA" id="ARBA00023163"/>
    </source>
</evidence>
<reference evidence="4 5" key="1">
    <citation type="journal article" date="2014" name="Int. J. Syst. Evol. Microbiol.">
        <title>Listeria floridensis sp. nov., Listeria aquatica sp. nov., Listeria cornellensis sp. nov., Listeria riparia sp. nov. and Listeria grandensis sp. nov., from agricultural and natural environments.</title>
        <authorList>
            <person name="den Bakker H.C."/>
            <person name="Warchocki S."/>
            <person name="Wright E.M."/>
            <person name="Allred A.F."/>
            <person name="Ahlstrom C."/>
            <person name="Manuel C.S."/>
            <person name="Stasiewicz M.J."/>
            <person name="Burrell A."/>
            <person name="Roof S."/>
            <person name="Strawn L."/>
            <person name="Fortes E.D."/>
            <person name="Nightingale K.K."/>
            <person name="Kephart D."/>
            <person name="Wiedmann M."/>
        </authorList>
    </citation>
    <scope>NUCLEOTIDE SEQUENCE [LARGE SCALE GENOMIC DNA]</scope>
    <source>
        <strain evidence="4 5">FSL S10-1187</strain>
    </source>
</reference>
<proteinExistence type="predicted"/>
<gene>
    <name evidence="4" type="ORF">MFLO_04075</name>
</gene>
<dbReference type="InterPro" id="IPR036388">
    <property type="entry name" value="WH-like_DNA-bd_sf"/>
</dbReference>
<evidence type="ECO:0000313" key="4">
    <source>
        <dbReference type="EMBL" id="EUJ33285.1"/>
    </source>
</evidence>
<sequence length="248" mass="29158">MDLIKRSFEEVKHGFHKSENSYICNYCEQVFEEGQVYPLSDKFYTAEQMILNHIESVHGGNFQMLVDDPSKYNTLTKKQKELLRAFTSKKKDAEIASELGVSASTIRHQKFTFREKAKQAKLYLALYENVFRVTEDPAERFLPIPTRAANVDDRFAITEKEYTDTIQAYFDFTDGLVLKRLPRKQKRIIAVLNRIKAEIDGEKTYTEKEITALLQTIYYDPVTLRRYLYDYGYISRTKDGTKYWLEKS</sequence>
<feature type="domain" description="DUF2087" evidence="3">
    <location>
        <begin position="178"/>
        <end position="245"/>
    </location>
</feature>
<evidence type="ECO:0000313" key="5">
    <source>
        <dbReference type="Proteomes" id="UP000019249"/>
    </source>
</evidence>
<organism evidence="4 5">
    <name type="scientific">Listeria floridensis FSL S10-1187</name>
    <dbReference type="NCBI Taxonomy" id="1265817"/>
    <lineage>
        <taxon>Bacteria</taxon>
        <taxon>Bacillati</taxon>
        <taxon>Bacillota</taxon>
        <taxon>Bacilli</taxon>
        <taxon>Bacillales</taxon>
        <taxon>Listeriaceae</taxon>
        <taxon>Listeria</taxon>
    </lineage>
</organism>
<dbReference type="Gene3D" id="1.10.10.10">
    <property type="entry name" value="Winged helix-like DNA-binding domain superfamily/Winged helix DNA-binding domain"/>
    <property type="match status" value="1"/>
</dbReference>